<dbReference type="RefSeq" id="XP_062696881.1">
    <property type="nucleotide sequence ID" value="XM_062834332.1"/>
</dbReference>
<evidence type="ECO:0000313" key="3">
    <source>
        <dbReference type="Proteomes" id="UP001285908"/>
    </source>
</evidence>
<feature type="region of interest" description="Disordered" evidence="1">
    <location>
        <begin position="91"/>
        <end position="125"/>
    </location>
</feature>
<feature type="non-terminal residue" evidence="2">
    <location>
        <position position="1"/>
    </location>
</feature>
<evidence type="ECO:0000256" key="1">
    <source>
        <dbReference type="SAM" id="MobiDB-lite"/>
    </source>
</evidence>
<keyword evidence="3" id="KW-1185">Reference proteome</keyword>
<comment type="caution">
    <text evidence="2">The sequence shown here is derived from an EMBL/GenBank/DDBJ whole genome shotgun (WGS) entry which is preliminary data.</text>
</comment>
<dbReference type="GeneID" id="87871954"/>
<sequence>SIVIRGSRVRIGSDTGRDGPSEELEIIRRARRYVTSAPRESHSGSPIRNPSTCVTRCKLDMTVGNMYIFLKSRTRSVSSFYLFFRPATSPVNKSRGKHRPSHRAKTLLGLDPETSRPAKHSTNNAINNQKPAFAFSNTWKHHGLGRDNLNTKTNLESPTEEPGYIYYAATAHSIIGRYQSYFHGIHDYALGKVRACKICPGTDATYLSASQRRSTLWTGRQMVNATKLRCRACQLWFLDGVSLRDVSLANSRLELVRQPSIVHYATQPGLDIIEPDELEPMASLAFSA</sequence>
<organism evidence="2 3">
    <name type="scientific">Neurospora hispaniola</name>
    <dbReference type="NCBI Taxonomy" id="588809"/>
    <lineage>
        <taxon>Eukaryota</taxon>
        <taxon>Fungi</taxon>
        <taxon>Dikarya</taxon>
        <taxon>Ascomycota</taxon>
        <taxon>Pezizomycotina</taxon>
        <taxon>Sordariomycetes</taxon>
        <taxon>Sordariomycetidae</taxon>
        <taxon>Sordariales</taxon>
        <taxon>Sordariaceae</taxon>
        <taxon>Neurospora</taxon>
    </lineage>
</organism>
<protein>
    <submittedName>
        <fullName evidence="2">Uncharacterized protein</fullName>
    </submittedName>
</protein>
<evidence type="ECO:0000313" key="2">
    <source>
        <dbReference type="EMBL" id="KAK3499248.1"/>
    </source>
</evidence>
<feature type="compositionally biased region" description="Basic residues" evidence="1">
    <location>
        <begin position="94"/>
        <end position="105"/>
    </location>
</feature>
<name>A0AAJ0IF92_9PEZI</name>
<reference evidence="2 3" key="1">
    <citation type="journal article" date="2023" name="Mol. Phylogenet. Evol.">
        <title>Genome-scale phylogeny and comparative genomics of the fungal order Sordariales.</title>
        <authorList>
            <person name="Hensen N."/>
            <person name="Bonometti L."/>
            <person name="Westerberg I."/>
            <person name="Brannstrom I.O."/>
            <person name="Guillou S."/>
            <person name="Cros-Aarteil S."/>
            <person name="Calhoun S."/>
            <person name="Haridas S."/>
            <person name="Kuo A."/>
            <person name="Mondo S."/>
            <person name="Pangilinan J."/>
            <person name="Riley R."/>
            <person name="LaButti K."/>
            <person name="Andreopoulos B."/>
            <person name="Lipzen A."/>
            <person name="Chen C."/>
            <person name="Yan M."/>
            <person name="Daum C."/>
            <person name="Ng V."/>
            <person name="Clum A."/>
            <person name="Steindorff A."/>
            <person name="Ohm R.A."/>
            <person name="Martin F."/>
            <person name="Silar P."/>
            <person name="Natvig D.O."/>
            <person name="Lalanne C."/>
            <person name="Gautier V."/>
            <person name="Ament-Velasquez S.L."/>
            <person name="Kruys A."/>
            <person name="Hutchinson M.I."/>
            <person name="Powell A.J."/>
            <person name="Barry K."/>
            <person name="Miller A.N."/>
            <person name="Grigoriev I.V."/>
            <person name="Debuchy R."/>
            <person name="Gladieux P."/>
            <person name="Hiltunen Thoren M."/>
            <person name="Johannesson H."/>
        </authorList>
    </citation>
    <scope>NUCLEOTIDE SEQUENCE [LARGE SCALE GENOMIC DNA]</scope>
    <source>
        <strain evidence="2 3">FGSC 10403</strain>
    </source>
</reference>
<accession>A0AAJ0IF92</accession>
<proteinExistence type="predicted"/>
<dbReference type="EMBL" id="JAULSX010000001">
    <property type="protein sequence ID" value="KAK3499248.1"/>
    <property type="molecule type" value="Genomic_DNA"/>
</dbReference>
<dbReference type="Proteomes" id="UP001285908">
    <property type="component" value="Unassembled WGS sequence"/>
</dbReference>
<gene>
    <name evidence="2" type="ORF">B0T23DRAFT_305809</name>
</gene>
<dbReference type="AlphaFoldDB" id="A0AAJ0IF92"/>